<gene>
    <name evidence="1" type="ORF">MNBD_GAMMA09-3185</name>
</gene>
<name>A0A3B0XUX8_9ZZZZ</name>
<proteinExistence type="predicted"/>
<dbReference type="AlphaFoldDB" id="A0A3B0XUX8"/>
<sequence length="132" mass="15285">MHSKLTATIRFCFKGQTHEPSIEIKLAEYMRTPENYPDICMMIARANDFDMYSYEYEMMQAENITFSDASGLVADYINDGMLDFVSFEQAWEEKRCLTKLADLARNILSIDDLEQSPDLKKALLEAYKLGRT</sequence>
<accession>A0A3B0XUX8</accession>
<dbReference type="EMBL" id="UOFI01000132">
    <property type="protein sequence ID" value="VAW68550.1"/>
    <property type="molecule type" value="Genomic_DNA"/>
</dbReference>
<organism evidence="1">
    <name type="scientific">hydrothermal vent metagenome</name>
    <dbReference type="NCBI Taxonomy" id="652676"/>
    <lineage>
        <taxon>unclassified sequences</taxon>
        <taxon>metagenomes</taxon>
        <taxon>ecological metagenomes</taxon>
    </lineage>
</organism>
<protein>
    <submittedName>
        <fullName evidence="1">Uncharacterized protein</fullName>
    </submittedName>
</protein>
<reference evidence="1" key="1">
    <citation type="submission" date="2018-06" db="EMBL/GenBank/DDBJ databases">
        <authorList>
            <person name="Zhirakovskaya E."/>
        </authorList>
    </citation>
    <scope>NUCLEOTIDE SEQUENCE</scope>
</reference>
<evidence type="ECO:0000313" key="1">
    <source>
        <dbReference type="EMBL" id="VAW68550.1"/>
    </source>
</evidence>